<evidence type="ECO:0000313" key="3">
    <source>
        <dbReference type="Proteomes" id="UP000095287"/>
    </source>
</evidence>
<accession>A0A1I7Z3H1</accession>
<feature type="domain" description="F-box" evidence="2">
    <location>
        <begin position="1"/>
        <end position="48"/>
    </location>
</feature>
<dbReference type="InterPro" id="IPR036047">
    <property type="entry name" value="F-box-like_dom_sf"/>
</dbReference>
<dbReference type="Pfam" id="PF00646">
    <property type="entry name" value="F-box"/>
    <property type="match status" value="1"/>
</dbReference>
<sequence>MDYIQHMPPELLFRILREFDRKEAFKLRSVCRQWNDLVSANARLFPKIPCRTLEITQRSSILIDGRPAYSEPRSRKRKYRTEKSTFAEQVQCPSERFFTFLRQCLQNYKVDTLSFIELSLDDAYLSNLTRTLRHQYIETLDMAFVNMDTVCPNEFYKFVAGLRVRHLTLNWLRNAHHQLLNDAFFKHIFGRINCLQIGHVSYENSNDAFMIEENVVRQAARTKHFRMDVTVDEDNVDLMHRFFTVSYKPTSPLFTLSYKPMDPALGDRQPSRRGTALLHRLLHRSRTGPETGDPLQTVLDEIETTSPEPDELHRPEDSQISIEPK</sequence>
<dbReference type="SUPFAM" id="SSF81383">
    <property type="entry name" value="F-box domain"/>
    <property type="match status" value="1"/>
</dbReference>
<proteinExistence type="predicted"/>
<protein>
    <submittedName>
        <fullName evidence="4">F-box domain-containing protein</fullName>
    </submittedName>
</protein>
<evidence type="ECO:0000256" key="1">
    <source>
        <dbReference type="SAM" id="MobiDB-lite"/>
    </source>
</evidence>
<dbReference type="WBParaSite" id="L893_g22469.t1">
    <property type="protein sequence ID" value="L893_g22469.t1"/>
    <property type="gene ID" value="L893_g22469"/>
</dbReference>
<name>A0A1I7Z3H1_9BILA</name>
<dbReference type="AlphaFoldDB" id="A0A1I7Z3H1"/>
<organism evidence="3 4">
    <name type="scientific">Steinernema glaseri</name>
    <dbReference type="NCBI Taxonomy" id="37863"/>
    <lineage>
        <taxon>Eukaryota</taxon>
        <taxon>Metazoa</taxon>
        <taxon>Ecdysozoa</taxon>
        <taxon>Nematoda</taxon>
        <taxon>Chromadorea</taxon>
        <taxon>Rhabditida</taxon>
        <taxon>Tylenchina</taxon>
        <taxon>Panagrolaimomorpha</taxon>
        <taxon>Strongyloidoidea</taxon>
        <taxon>Steinernematidae</taxon>
        <taxon>Steinernema</taxon>
    </lineage>
</organism>
<dbReference type="SMART" id="SM00256">
    <property type="entry name" value="FBOX"/>
    <property type="match status" value="1"/>
</dbReference>
<evidence type="ECO:0000259" key="2">
    <source>
        <dbReference type="PROSITE" id="PS50181"/>
    </source>
</evidence>
<feature type="region of interest" description="Disordered" evidence="1">
    <location>
        <begin position="301"/>
        <end position="325"/>
    </location>
</feature>
<dbReference type="PROSITE" id="PS50181">
    <property type="entry name" value="FBOX"/>
    <property type="match status" value="1"/>
</dbReference>
<keyword evidence="3" id="KW-1185">Reference proteome</keyword>
<dbReference type="Proteomes" id="UP000095287">
    <property type="component" value="Unplaced"/>
</dbReference>
<evidence type="ECO:0000313" key="4">
    <source>
        <dbReference type="WBParaSite" id="L893_g22469.t1"/>
    </source>
</evidence>
<reference evidence="4" key="1">
    <citation type="submission" date="2016-11" db="UniProtKB">
        <authorList>
            <consortium name="WormBaseParasite"/>
        </authorList>
    </citation>
    <scope>IDENTIFICATION</scope>
</reference>
<dbReference type="InterPro" id="IPR001810">
    <property type="entry name" value="F-box_dom"/>
</dbReference>
<dbReference type="Gene3D" id="1.20.1280.50">
    <property type="match status" value="1"/>
</dbReference>